<dbReference type="RefSeq" id="WP_090227285.1">
    <property type="nucleotide sequence ID" value="NZ_FOZP01000006.1"/>
</dbReference>
<evidence type="ECO:0000256" key="3">
    <source>
        <dbReference type="ARBA" id="ARBA00022729"/>
    </source>
</evidence>
<feature type="domain" description="NlpC/P60" evidence="9">
    <location>
        <begin position="350"/>
        <end position="476"/>
    </location>
</feature>
<feature type="domain" description="LysM" evidence="8">
    <location>
        <begin position="137"/>
        <end position="181"/>
    </location>
</feature>
<evidence type="ECO:0000256" key="2">
    <source>
        <dbReference type="ARBA" id="ARBA00022670"/>
    </source>
</evidence>
<accession>A0A1I6RHZ9</accession>
<comment type="similarity">
    <text evidence="1">Belongs to the peptidase C40 family.</text>
</comment>
<feature type="domain" description="LysM" evidence="8">
    <location>
        <begin position="24"/>
        <end position="68"/>
    </location>
</feature>
<dbReference type="SMART" id="SM00257">
    <property type="entry name" value="LysM"/>
    <property type="match status" value="5"/>
</dbReference>
<feature type="domain" description="LysM" evidence="8">
    <location>
        <begin position="212"/>
        <end position="256"/>
    </location>
</feature>
<evidence type="ECO:0000256" key="6">
    <source>
        <dbReference type="ARBA" id="ARBA00022807"/>
    </source>
</evidence>
<dbReference type="PANTHER" id="PTHR47360">
    <property type="entry name" value="MUREIN DD-ENDOPEPTIDASE MEPS/MUREIN LD-CARBOXYPEPTIDASE"/>
    <property type="match status" value="1"/>
</dbReference>
<keyword evidence="3 7" id="KW-0732">Signal</keyword>
<dbReference type="PROSITE" id="PS51782">
    <property type="entry name" value="LYSM"/>
    <property type="match status" value="5"/>
</dbReference>
<dbReference type="STRING" id="593133.SAMN04488006_2493"/>
<dbReference type="Pfam" id="PF00877">
    <property type="entry name" value="NLPC_P60"/>
    <property type="match status" value="1"/>
</dbReference>
<proteinExistence type="inferred from homology"/>
<evidence type="ECO:0000259" key="8">
    <source>
        <dbReference type="PROSITE" id="PS51782"/>
    </source>
</evidence>
<feature type="chain" id="PRO_5011734172" evidence="7">
    <location>
        <begin position="21"/>
        <end position="476"/>
    </location>
</feature>
<dbReference type="EMBL" id="FOZP01000006">
    <property type="protein sequence ID" value="SFS64359.1"/>
    <property type="molecule type" value="Genomic_DNA"/>
</dbReference>
<keyword evidence="11" id="KW-1185">Reference proteome</keyword>
<evidence type="ECO:0000256" key="1">
    <source>
        <dbReference type="ARBA" id="ARBA00007074"/>
    </source>
</evidence>
<dbReference type="SUPFAM" id="SSF54001">
    <property type="entry name" value="Cysteine proteinases"/>
    <property type="match status" value="1"/>
</dbReference>
<feature type="signal peptide" evidence="7">
    <location>
        <begin position="1"/>
        <end position="20"/>
    </location>
</feature>
<evidence type="ECO:0000256" key="4">
    <source>
        <dbReference type="ARBA" id="ARBA00022737"/>
    </source>
</evidence>
<dbReference type="Proteomes" id="UP000199312">
    <property type="component" value="Unassembled WGS sequence"/>
</dbReference>
<dbReference type="SUPFAM" id="SSF54106">
    <property type="entry name" value="LysM domain"/>
    <property type="match status" value="5"/>
</dbReference>
<name>A0A1I6RHZ9_9FLAO</name>
<keyword evidence="2" id="KW-0645">Protease</keyword>
<dbReference type="InterPro" id="IPR000064">
    <property type="entry name" value="NLP_P60_dom"/>
</dbReference>
<dbReference type="AlphaFoldDB" id="A0A1I6RHZ9"/>
<keyword evidence="4" id="KW-0677">Repeat</keyword>
<reference evidence="11" key="1">
    <citation type="submission" date="2016-10" db="EMBL/GenBank/DDBJ databases">
        <authorList>
            <person name="Varghese N."/>
            <person name="Submissions S."/>
        </authorList>
    </citation>
    <scope>NUCLEOTIDE SEQUENCE [LARGE SCALE GENOMIC DNA]</scope>
    <source>
        <strain evidence="11">DSM 24450</strain>
    </source>
</reference>
<dbReference type="Gene3D" id="3.10.350.10">
    <property type="entry name" value="LysM domain"/>
    <property type="match status" value="5"/>
</dbReference>
<dbReference type="InterPro" id="IPR052062">
    <property type="entry name" value="Murein_DD/LD_carboxypeptidase"/>
</dbReference>
<feature type="domain" description="LysM" evidence="8">
    <location>
        <begin position="283"/>
        <end position="331"/>
    </location>
</feature>
<evidence type="ECO:0000259" key="9">
    <source>
        <dbReference type="PROSITE" id="PS51935"/>
    </source>
</evidence>
<feature type="domain" description="LysM" evidence="8">
    <location>
        <begin position="79"/>
        <end position="123"/>
    </location>
</feature>
<evidence type="ECO:0000256" key="7">
    <source>
        <dbReference type="SAM" id="SignalP"/>
    </source>
</evidence>
<keyword evidence="6" id="KW-0788">Thiol protease</keyword>
<dbReference type="InterPro" id="IPR036779">
    <property type="entry name" value="LysM_dom_sf"/>
</dbReference>
<dbReference type="Gene3D" id="3.90.1720.10">
    <property type="entry name" value="endopeptidase domain like (from Nostoc punctiforme)"/>
    <property type="match status" value="1"/>
</dbReference>
<dbReference type="CDD" id="cd00118">
    <property type="entry name" value="LysM"/>
    <property type="match status" value="5"/>
</dbReference>
<sequence>MNILKLFSLFILLLTSSAYSQATIKHTITKGESISVISKKYNVKESEIYELNPQTKGKYLQLNATLLIPNKNFEDTIPKTHTVSSGETLSIIAQKYNLKLAKLMELNPTVDSRRLKIGTVLQISSSEKNEEIANILTTHKVVSGETLGGIAQKYNIGLSKLRNLNPEIDPKYLKVGTVLKLIEETTVNEKITSIVNNQETEIATNSEEFQLKMHKIKKGETLKIIAKKYQLTLNQLKALNPKLEPRKLKIGTVVVLNKLDSLSINKAKKDSSYTVFVDETKDLLHKVLANETKYSIAKKYGITVEKIDELNPEVINSLPEDYLLIIKKGTINESLTPEIINKIKYDEITSVKIEILIEEASKKIGTPYRSGGTSGKGFDCSGLMYTTFKEINMDLPRSSKGMAKYGIKINKSDAKKGDLIFFTTNRKGSISHVGLITEVLDDEIKFIHSSTSLGVIISSIKEPYYAKRFVQINRIL</sequence>
<dbReference type="PROSITE" id="PS51935">
    <property type="entry name" value="NLPC_P60"/>
    <property type="match status" value="1"/>
</dbReference>
<dbReference type="OrthoDB" id="9807055at2"/>
<gene>
    <name evidence="10" type="ORF">SAMN04488006_2493</name>
</gene>
<organism evidence="10 11">
    <name type="scientific">Lutibacter maritimus</name>
    <dbReference type="NCBI Taxonomy" id="593133"/>
    <lineage>
        <taxon>Bacteria</taxon>
        <taxon>Pseudomonadati</taxon>
        <taxon>Bacteroidota</taxon>
        <taxon>Flavobacteriia</taxon>
        <taxon>Flavobacteriales</taxon>
        <taxon>Flavobacteriaceae</taxon>
        <taxon>Lutibacter</taxon>
    </lineage>
</organism>
<keyword evidence="5 10" id="KW-0378">Hydrolase</keyword>
<evidence type="ECO:0000313" key="11">
    <source>
        <dbReference type="Proteomes" id="UP000199312"/>
    </source>
</evidence>
<dbReference type="InterPro" id="IPR018392">
    <property type="entry name" value="LysM"/>
</dbReference>
<dbReference type="GO" id="GO:0008234">
    <property type="term" value="F:cysteine-type peptidase activity"/>
    <property type="evidence" value="ECO:0007669"/>
    <property type="project" value="UniProtKB-KW"/>
</dbReference>
<dbReference type="PANTHER" id="PTHR47360:SF1">
    <property type="entry name" value="ENDOPEPTIDASE NLPC-RELATED"/>
    <property type="match status" value="1"/>
</dbReference>
<evidence type="ECO:0000313" key="10">
    <source>
        <dbReference type="EMBL" id="SFS64359.1"/>
    </source>
</evidence>
<evidence type="ECO:0000256" key="5">
    <source>
        <dbReference type="ARBA" id="ARBA00022801"/>
    </source>
</evidence>
<dbReference type="InterPro" id="IPR038765">
    <property type="entry name" value="Papain-like_cys_pep_sf"/>
</dbReference>
<dbReference type="GO" id="GO:0006508">
    <property type="term" value="P:proteolysis"/>
    <property type="evidence" value="ECO:0007669"/>
    <property type="project" value="UniProtKB-KW"/>
</dbReference>
<dbReference type="Pfam" id="PF01476">
    <property type="entry name" value="LysM"/>
    <property type="match status" value="5"/>
</dbReference>
<protein>
    <submittedName>
        <fullName evidence="10">Cell wall-associated hydrolase, NlpC family</fullName>
    </submittedName>
</protein>